<dbReference type="Pfam" id="PF02190">
    <property type="entry name" value="LON_substr_bdg"/>
    <property type="match status" value="1"/>
</dbReference>
<proteinExistence type="predicted"/>
<dbReference type="PANTHER" id="PTHR46732">
    <property type="entry name" value="ATP-DEPENDENT PROTEASE LA (LON) DOMAIN PROTEIN"/>
    <property type="match status" value="1"/>
</dbReference>
<dbReference type="SMART" id="SM00464">
    <property type="entry name" value="LON"/>
    <property type="match status" value="1"/>
</dbReference>
<dbReference type="EMBL" id="UOGK01000017">
    <property type="protein sequence ID" value="VAX35885.1"/>
    <property type="molecule type" value="Genomic_DNA"/>
</dbReference>
<evidence type="ECO:0000313" key="2">
    <source>
        <dbReference type="EMBL" id="VAX35885.1"/>
    </source>
</evidence>
<gene>
    <name evidence="2" type="ORF">MNBD_PLANCTO03-258</name>
</gene>
<dbReference type="SUPFAM" id="SSF88697">
    <property type="entry name" value="PUA domain-like"/>
    <property type="match status" value="1"/>
</dbReference>
<evidence type="ECO:0000259" key="1">
    <source>
        <dbReference type="PROSITE" id="PS51787"/>
    </source>
</evidence>
<feature type="domain" description="Lon N-terminal" evidence="1">
    <location>
        <begin position="16"/>
        <end position="215"/>
    </location>
</feature>
<sequence>MSEEETAIQVNFSRPMPLFPLDSATLLPQQILPLHIFEDRYLQMVSHALDGPGQIAMAVFRGSRWKQEYHGRPPLRPAVCIGQIVQHEQLPDRRYNILIQGICRARIVEELDPEEGMLYRRATLQPVGVEDIDEADLESLRDWLDEALTDSPLSKMTAAEEILRYIHNEQIPTSALLELVSFTMTATGELRYRLLAEGDAGRRAQLVRGELEHIQTLIRRAQAQHPEEWPKGCSWN</sequence>
<dbReference type="Gene3D" id="2.30.130.40">
    <property type="entry name" value="LON domain-like"/>
    <property type="match status" value="1"/>
</dbReference>
<dbReference type="PANTHER" id="PTHR46732:SF8">
    <property type="entry name" value="ATP-DEPENDENT PROTEASE LA (LON) DOMAIN PROTEIN"/>
    <property type="match status" value="1"/>
</dbReference>
<organism evidence="2">
    <name type="scientific">hydrothermal vent metagenome</name>
    <dbReference type="NCBI Taxonomy" id="652676"/>
    <lineage>
        <taxon>unclassified sequences</taxon>
        <taxon>metagenomes</taxon>
        <taxon>ecological metagenomes</taxon>
    </lineage>
</organism>
<dbReference type="InterPro" id="IPR046336">
    <property type="entry name" value="Lon_prtase_N_sf"/>
</dbReference>
<dbReference type="InterPro" id="IPR015947">
    <property type="entry name" value="PUA-like_sf"/>
</dbReference>
<name>A0A3B1DV93_9ZZZZ</name>
<reference evidence="2" key="1">
    <citation type="submission" date="2018-06" db="EMBL/GenBank/DDBJ databases">
        <authorList>
            <person name="Zhirakovskaya E."/>
        </authorList>
    </citation>
    <scope>NUCLEOTIDE SEQUENCE</scope>
</reference>
<dbReference type="PROSITE" id="PS51787">
    <property type="entry name" value="LON_N"/>
    <property type="match status" value="1"/>
</dbReference>
<accession>A0A3B1DV93</accession>
<dbReference type="AlphaFoldDB" id="A0A3B1DV93"/>
<dbReference type="InterPro" id="IPR003111">
    <property type="entry name" value="Lon_prtase_N"/>
</dbReference>
<protein>
    <recommendedName>
        <fullName evidence="1">Lon N-terminal domain-containing protein</fullName>
    </recommendedName>
</protein>